<protein>
    <submittedName>
        <fullName evidence="4">TRIM33</fullName>
        <ecNumber evidence="4">2.3.2.27</ecNumber>
    </submittedName>
</protein>
<dbReference type="PROSITE" id="PS50119">
    <property type="entry name" value="ZF_BBOX"/>
    <property type="match status" value="1"/>
</dbReference>
<dbReference type="EMBL" id="CAJPWZ010003088">
    <property type="protein sequence ID" value="CAG2251413.1"/>
    <property type="molecule type" value="Genomic_DNA"/>
</dbReference>
<feature type="domain" description="B box-type" evidence="3">
    <location>
        <begin position="18"/>
        <end position="59"/>
    </location>
</feature>
<organism evidence="4 5">
    <name type="scientific">Mytilus edulis</name>
    <name type="common">Blue mussel</name>
    <dbReference type="NCBI Taxonomy" id="6550"/>
    <lineage>
        <taxon>Eukaryota</taxon>
        <taxon>Metazoa</taxon>
        <taxon>Spiralia</taxon>
        <taxon>Lophotrochozoa</taxon>
        <taxon>Mollusca</taxon>
        <taxon>Bivalvia</taxon>
        <taxon>Autobranchia</taxon>
        <taxon>Pteriomorphia</taxon>
        <taxon>Mytilida</taxon>
        <taxon>Mytiloidea</taxon>
        <taxon>Mytilidae</taxon>
        <taxon>Mytilinae</taxon>
        <taxon>Mytilus</taxon>
    </lineage>
</organism>
<keyword evidence="1" id="KW-0862">Zinc</keyword>
<dbReference type="PANTHER" id="PTHR25462">
    <property type="entry name" value="BONUS, ISOFORM C-RELATED"/>
    <property type="match status" value="1"/>
</dbReference>
<evidence type="ECO:0000313" key="4">
    <source>
        <dbReference type="EMBL" id="CAG2251413.1"/>
    </source>
</evidence>
<evidence type="ECO:0000313" key="5">
    <source>
        <dbReference type="Proteomes" id="UP000683360"/>
    </source>
</evidence>
<dbReference type="Proteomes" id="UP000683360">
    <property type="component" value="Unassembled WGS sequence"/>
</dbReference>
<evidence type="ECO:0000256" key="1">
    <source>
        <dbReference type="PROSITE-ProRule" id="PRU00024"/>
    </source>
</evidence>
<dbReference type="SUPFAM" id="SSF57845">
    <property type="entry name" value="B-box zinc-binding domain"/>
    <property type="match status" value="1"/>
</dbReference>
<evidence type="ECO:0000259" key="3">
    <source>
        <dbReference type="PROSITE" id="PS50119"/>
    </source>
</evidence>
<dbReference type="AlphaFoldDB" id="A0A8S3V9A3"/>
<keyword evidence="1" id="KW-0863">Zinc-finger</keyword>
<dbReference type="GO" id="GO:0061630">
    <property type="term" value="F:ubiquitin protein ligase activity"/>
    <property type="evidence" value="ECO:0007669"/>
    <property type="project" value="UniProtKB-EC"/>
</dbReference>
<dbReference type="EC" id="2.3.2.27" evidence="4"/>
<dbReference type="InterPro" id="IPR000315">
    <property type="entry name" value="Znf_B-box"/>
</dbReference>
<dbReference type="Pfam" id="PF00643">
    <property type="entry name" value="zf-B_box"/>
    <property type="match status" value="1"/>
</dbReference>
<name>A0A8S3V9A3_MYTED</name>
<feature type="coiled-coil region" evidence="2">
    <location>
        <begin position="134"/>
        <end position="161"/>
    </location>
</feature>
<keyword evidence="2" id="KW-0175">Coiled coil</keyword>
<gene>
    <name evidence="4" type="ORF">MEDL_63078</name>
</gene>
<dbReference type="PANTHER" id="PTHR25462:SF296">
    <property type="entry name" value="MEIOTIC P26, ISOFORM F"/>
    <property type="match status" value="1"/>
</dbReference>
<keyword evidence="4" id="KW-0012">Acyltransferase</keyword>
<sequence>MADDMLDREIKAEIGKYSKPFRCRYHETEEYTIFCKDCKDFMCFKCLGLMHQKHDLSQLQDAEKDIRKDMEVLLLNGKYSEKLTALGDKLSDTQKKILQDEERLNREIKTSVTTTRAAIDISEEHTLSELRNTFKNYQTILRKQKTNVNNLQTEITLLEVNKLNEYEFSHIINILSEIDLCSTKCDKIANQPIPGFTPNMEFSIGNLFETPNAISDAHAISLSACSDISTQTDFLEYAEDLETEWFDAEDFVEDELIESSSDEVTDKYPISFQLKQDITFVDKIVPISETDAWILANKQLLKIVNHSLDDIVYADKVCDFVVLKDACVLILSAEISFIIKLLPDRRKVRFANIGDLVENRIVSAFQKMIC</sequence>
<dbReference type="GO" id="GO:0008270">
    <property type="term" value="F:zinc ion binding"/>
    <property type="evidence" value="ECO:0007669"/>
    <property type="project" value="UniProtKB-KW"/>
</dbReference>
<keyword evidence="4" id="KW-0808">Transferase</keyword>
<dbReference type="InterPro" id="IPR047153">
    <property type="entry name" value="TRIM45/56/19-like"/>
</dbReference>
<dbReference type="Gene3D" id="3.30.160.60">
    <property type="entry name" value="Classic Zinc Finger"/>
    <property type="match status" value="1"/>
</dbReference>
<accession>A0A8S3V9A3</accession>
<evidence type="ECO:0000256" key="2">
    <source>
        <dbReference type="SAM" id="Coils"/>
    </source>
</evidence>
<keyword evidence="5" id="KW-1185">Reference proteome</keyword>
<comment type="caution">
    <text evidence="4">The sequence shown here is derived from an EMBL/GenBank/DDBJ whole genome shotgun (WGS) entry which is preliminary data.</text>
</comment>
<keyword evidence="1" id="KW-0479">Metal-binding</keyword>
<proteinExistence type="predicted"/>
<reference evidence="4" key="1">
    <citation type="submission" date="2021-03" db="EMBL/GenBank/DDBJ databases">
        <authorList>
            <person name="Bekaert M."/>
        </authorList>
    </citation>
    <scope>NUCLEOTIDE SEQUENCE</scope>
</reference>